<dbReference type="InterPro" id="IPR027417">
    <property type="entry name" value="P-loop_NTPase"/>
</dbReference>
<keyword evidence="1" id="KW-0808">Transferase</keyword>
<protein>
    <submittedName>
        <fullName evidence="1">Nucleoside/nucleotide kinase family protein</fullName>
    </submittedName>
</protein>
<gene>
    <name evidence="1" type="ORF">GCM10009799_09950</name>
</gene>
<dbReference type="Gene3D" id="3.40.50.300">
    <property type="entry name" value="P-loop containing nucleotide triphosphate hydrolases"/>
    <property type="match status" value="1"/>
</dbReference>
<dbReference type="Proteomes" id="UP001501585">
    <property type="component" value="Unassembled WGS sequence"/>
</dbReference>
<accession>A0ABN2SGT6</accession>
<sequence>MLEKLVADARAMAVTAAPRAFLGIAGPPGAGKSALARYLVEEVRQELGADSVAYVPMDGFHLSNAQLDRIGRRHRKGAPDTFDVRGYLALLRRLHTEEARVYVPGFDRALDEPIAARHVVERSVRLVVTEGNYLADDAPLWRDVRPLLTELWYADADDATREARLVERQMAAGRGAEAARAWVERSDRENGEVVKPTRANCTRVVRVGDCARLR</sequence>
<dbReference type="GO" id="GO:0016301">
    <property type="term" value="F:kinase activity"/>
    <property type="evidence" value="ECO:0007669"/>
    <property type="project" value="UniProtKB-KW"/>
</dbReference>
<comment type="caution">
    <text evidence="1">The sequence shown here is derived from an EMBL/GenBank/DDBJ whole genome shotgun (WGS) entry which is preliminary data.</text>
</comment>
<dbReference type="NCBIfam" id="NF006743">
    <property type="entry name" value="PRK09270.1-2"/>
    <property type="match status" value="1"/>
</dbReference>
<dbReference type="PANTHER" id="PTHR10285">
    <property type="entry name" value="URIDINE KINASE"/>
    <property type="match status" value="1"/>
</dbReference>
<reference evidence="1 2" key="1">
    <citation type="journal article" date="2019" name="Int. J. Syst. Evol. Microbiol.">
        <title>The Global Catalogue of Microorganisms (GCM) 10K type strain sequencing project: providing services to taxonomists for standard genome sequencing and annotation.</title>
        <authorList>
            <consortium name="The Broad Institute Genomics Platform"/>
            <consortium name="The Broad Institute Genome Sequencing Center for Infectious Disease"/>
            <person name="Wu L."/>
            <person name="Ma J."/>
        </authorList>
    </citation>
    <scope>NUCLEOTIDE SEQUENCE [LARGE SCALE GENOMIC DNA]</scope>
    <source>
        <strain evidence="1 2">JCM 15313</strain>
    </source>
</reference>
<name>A0ABN2SGT6_9ACTN</name>
<dbReference type="SUPFAM" id="SSF52540">
    <property type="entry name" value="P-loop containing nucleoside triphosphate hydrolases"/>
    <property type="match status" value="1"/>
</dbReference>
<keyword evidence="2" id="KW-1185">Reference proteome</keyword>
<organism evidence="1 2">
    <name type="scientific">Nocardiopsis rhodophaea</name>
    <dbReference type="NCBI Taxonomy" id="280238"/>
    <lineage>
        <taxon>Bacteria</taxon>
        <taxon>Bacillati</taxon>
        <taxon>Actinomycetota</taxon>
        <taxon>Actinomycetes</taxon>
        <taxon>Streptosporangiales</taxon>
        <taxon>Nocardiopsidaceae</taxon>
        <taxon>Nocardiopsis</taxon>
    </lineage>
</organism>
<dbReference type="EMBL" id="BAAAPC010000003">
    <property type="protein sequence ID" value="GAA1986468.1"/>
    <property type="molecule type" value="Genomic_DNA"/>
</dbReference>
<evidence type="ECO:0000313" key="2">
    <source>
        <dbReference type="Proteomes" id="UP001501585"/>
    </source>
</evidence>
<keyword evidence="1" id="KW-0418">Kinase</keyword>
<evidence type="ECO:0000313" key="1">
    <source>
        <dbReference type="EMBL" id="GAA1986468.1"/>
    </source>
</evidence>
<dbReference type="RefSeq" id="WP_344160388.1">
    <property type="nucleotide sequence ID" value="NZ_BAAAPC010000003.1"/>
</dbReference>
<proteinExistence type="predicted"/>